<dbReference type="RefSeq" id="WP_264513283.1">
    <property type="nucleotide sequence ID" value="NZ_JAPDDR010000004.1"/>
</dbReference>
<evidence type="ECO:0000256" key="2">
    <source>
        <dbReference type="SAM" id="SignalP"/>
    </source>
</evidence>
<gene>
    <name evidence="3" type="ORF">OJ996_09360</name>
</gene>
<evidence type="ECO:0000256" key="1">
    <source>
        <dbReference type="SAM" id="Phobius"/>
    </source>
</evidence>
<accession>A0ABT3G1S8</accession>
<organism evidence="3 4">
    <name type="scientific">Luteolibacter rhizosphaerae</name>
    <dbReference type="NCBI Taxonomy" id="2989719"/>
    <lineage>
        <taxon>Bacteria</taxon>
        <taxon>Pseudomonadati</taxon>
        <taxon>Verrucomicrobiota</taxon>
        <taxon>Verrucomicrobiia</taxon>
        <taxon>Verrucomicrobiales</taxon>
        <taxon>Verrucomicrobiaceae</taxon>
        <taxon>Luteolibacter</taxon>
    </lineage>
</organism>
<evidence type="ECO:0008006" key="5">
    <source>
        <dbReference type="Google" id="ProtNLM"/>
    </source>
</evidence>
<feature type="signal peptide" evidence="2">
    <location>
        <begin position="1"/>
        <end position="21"/>
    </location>
</feature>
<evidence type="ECO:0000313" key="4">
    <source>
        <dbReference type="Proteomes" id="UP001165653"/>
    </source>
</evidence>
<feature type="transmembrane region" description="Helical" evidence="1">
    <location>
        <begin position="173"/>
        <end position="196"/>
    </location>
</feature>
<comment type="caution">
    <text evidence="3">The sequence shown here is derived from an EMBL/GenBank/DDBJ whole genome shotgun (WGS) entry which is preliminary data.</text>
</comment>
<dbReference type="EMBL" id="JAPDDR010000004">
    <property type="protein sequence ID" value="MCW1913782.1"/>
    <property type="molecule type" value="Genomic_DNA"/>
</dbReference>
<evidence type="ECO:0000313" key="3">
    <source>
        <dbReference type="EMBL" id="MCW1913782.1"/>
    </source>
</evidence>
<proteinExistence type="predicted"/>
<reference evidence="3" key="1">
    <citation type="submission" date="2022-10" db="EMBL/GenBank/DDBJ databases">
        <title>Luteolibacter sp. GHJ8, whole genome shotgun sequencing project.</title>
        <authorList>
            <person name="Zhao G."/>
            <person name="Shen L."/>
        </authorList>
    </citation>
    <scope>NUCLEOTIDE SEQUENCE</scope>
    <source>
        <strain evidence="3">GHJ8</strain>
    </source>
</reference>
<sequence length="201" mass="21154">MKPSSLLIAALSALVLSQGHAATGVVESTGQFLVNSSTVYLSPVPGSTGNANLNGHNFGSFDPSTDTLQLTNWFFENYAFNAGPGSDNWINNTNSATLLLSIGLNSDDQVLSYGSQSGNNHFWNNTGNGPLNLLDGLAPGTYTLNVSVSYTYNNWDGASTSVLTSNNNSAATATFTVVPEPALAMLGSLGFLIILLRRKKQ</sequence>
<dbReference type="Proteomes" id="UP001165653">
    <property type="component" value="Unassembled WGS sequence"/>
</dbReference>
<keyword evidence="1" id="KW-1133">Transmembrane helix</keyword>
<keyword evidence="4" id="KW-1185">Reference proteome</keyword>
<keyword evidence="1" id="KW-0812">Transmembrane</keyword>
<protein>
    <recommendedName>
        <fullName evidence="5">PEP-CTERM sorting domain-containing protein</fullName>
    </recommendedName>
</protein>
<name>A0ABT3G1S8_9BACT</name>
<keyword evidence="1" id="KW-0472">Membrane</keyword>
<keyword evidence="2" id="KW-0732">Signal</keyword>
<feature type="chain" id="PRO_5045764515" description="PEP-CTERM sorting domain-containing protein" evidence="2">
    <location>
        <begin position="22"/>
        <end position="201"/>
    </location>
</feature>